<dbReference type="KEGG" id="xap:XA3_00620"/>
<gene>
    <name evidence="1" type="ORF">XA3_00620</name>
</gene>
<dbReference type="AlphaFoldDB" id="A0AAU9CYX7"/>
<dbReference type="Proteomes" id="UP001321861">
    <property type="component" value="Chromosome"/>
</dbReference>
<dbReference type="RefSeq" id="WP_317635577.1">
    <property type="nucleotide sequence ID" value="NZ_AP026802.1"/>
</dbReference>
<organism evidence="1 2">
    <name type="scientific">Xylocopilactobacillus apicola</name>
    <dbReference type="NCBI Taxonomy" id="2932184"/>
    <lineage>
        <taxon>Bacteria</taxon>
        <taxon>Bacillati</taxon>
        <taxon>Bacillota</taxon>
        <taxon>Bacilli</taxon>
        <taxon>Lactobacillales</taxon>
        <taxon>Lactobacillaceae</taxon>
        <taxon>Xylocopilactobacillus</taxon>
    </lineage>
</organism>
<sequence length="90" mass="10722">MKNAILSPVSITDWDNYEEINCLIPNLFISPRKDWLLSKLKLRSTQTVEENLVLEYLFSLDRMDYKVYRQMILKNISGFMFGTKFNFKGF</sequence>
<evidence type="ECO:0000313" key="2">
    <source>
        <dbReference type="Proteomes" id="UP001321861"/>
    </source>
</evidence>
<accession>A0AAU9CYX7</accession>
<dbReference type="EMBL" id="AP026802">
    <property type="protein sequence ID" value="BDR57621.1"/>
    <property type="molecule type" value="Genomic_DNA"/>
</dbReference>
<keyword evidence="2" id="KW-1185">Reference proteome</keyword>
<reference evidence="1 2" key="1">
    <citation type="journal article" date="2023" name="Microbiol. Spectr.">
        <title>Symbiosis of Carpenter Bees with Uncharacterized Lactic Acid Bacteria Showing NAD Auxotrophy.</title>
        <authorList>
            <person name="Kawasaki S."/>
            <person name="Ozawa K."/>
            <person name="Mori T."/>
            <person name="Yamamoto A."/>
            <person name="Ito M."/>
            <person name="Ohkuma M."/>
            <person name="Sakamoto M."/>
            <person name="Matsutani M."/>
        </authorList>
    </citation>
    <scope>NUCLEOTIDE SEQUENCE [LARGE SCALE GENOMIC DNA]</scope>
    <source>
        <strain evidence="1 2">XA3</strain>
    </source>
</reference>
<evidence type="ECO:0000313" key="1">
    <source>
        <dbReference type="EMBL" id="BDR57621.1"/>
    </source>
</evidence>
<proteinExistence type="predicted"/>
<dbReference type="InterPro" id="IPR028264">
    <property type="entry name" value="Imm15"/>
</dbReference>
<name>A0AAU9CYX7_9LACO</name>
<dbReference type="Pfam" id="PF15561">
    <property type="entry name" value="Imm15"/>
    <property type="match status" value="1"/>
</dbReference>
<protein>
    <submittedName>
        <fullName evidence="1">Uncharacterized protein</fullName>
    </submittedName>
</protein>